<dbReference type="Pfam" id="PF13391">
    <property type="entry name" value="HNH_2"/>
    <property type="match status" value="1"/>
</dbReference>
<keyword evidence="3" id="KW-1185">Reference proteome</keyword>
<dbReference type="EMBL" id="JAVLET010000002">
    <property type="protein sequence ID" value="KAL0472781.1"/>
    <property type="molecule type" value="Genomic_DNA"/>
</dbReference>
<dbReference type="Proteomes" id="UP001451303">
    <property type="component" value="Unassembled WGS sequence"/>
</dbReference>
<proteinExistence type="predicted"/>
<accession>A0ABR3DJC5</accession>
<gene>
    <name evidence="2" type="ORF">QR685DRAFT_550777</name>
</gene>
<name>A0ABR3DJC5_NEUIN</name>
<evidence type="ECO:0000313" key="2">
    <source>
        <dbReference type="EMBL" id="KAL0472781.1"/>
    </source>
</evidence>
<reference evidence="2 3" key="1">
    <citation type="submission" date="2023-09" db="EMBL/GenBank/DDBJ databases">
        <title>Multi-omics analysis of a traditional fermented food reveals byproduct-associated fungal strains for waste-to-food upcycling.</title>
        <authorList>
            <consortium name="Lawrence Berkeley National Laboratory"/>
            <person name="Rekdal V.M."/>
            <person name="Villalobos-Escobedo J.M."/>
            <person name="Rodriguez-Valeron N."/>
            <person name="Garcia M.O."/>
            <person name="Vasquez D.P."/>
            <person name="Damayanti I."/>
            <person name="Sorensen P.M."/>
            <person name="Baidoo E.E."/>
            <person name="De Carvalho A.C."/>
            <person name="Riley R."/>
            <person name="Lipzen A."/>
            <person name="He G."/>
            <person name="Yan M."/>
            <person name="Haridas S."/>
            <person name="Daum C."/>
            <person name="Yoshinaga Y."/>
            <person name="Ng V."/>
            <person name="Grigoriev I.V."/>
            <person name="Munk R."/>
            <person name="Nuraida L."/>
            <person name="Wijaya C.H."/>
            <person name="Morales P.-C."/>
            <person name="Keasling J.D."/>
        </authorList>
    </citation>
    <scope>NUCLEOTIDE SEQUENCE [LARGE SCALE GENOMIC DNA]</scope>
    <source>
        <strain evidence="2 3">FGSC 2613</strain>
    </source>
</reference>
<comment type="caution">
    <text evidence="2">The sequence shown here is derived from an EMBL/GenBank/DDBJ whole genome shotgun (WGS) entry which is preliminary data.</text>
</comment>
<protein>
    <recommendedName>
        <fullName evidence="1">HNH nuclease domain-containing protein</fullName>
    </recommendedName>
</protein>
<evidence type="ECO:0000259" key="1">
    <source>
        <dbReference type="Pfam" id="PF13391"/>
    </source>
</evidence>
<dbReference type="InterPro" id="IPR003615">
    <property type="entry name" value="HNH_nuc"/>
</dbReference>
<feature type="domain" description="HNH nuclease" evidence="1">
    <location>
        <begin position="5"/>
        <end position="38"/>
    </location>
</feature>
<organism evidence="2 3">
    <name type="scientific">Neurospora intermedia</name>
    <dbReference type="NCBI Taxonomy" id="5142"/>
    <lineage>
        <taxon>Eukaryota</taxon>
        <taxon>Fungi</taxon>
        <taxon>Dikarya</taxon>
        <taxon>Ascomycota</taxon>
        <taxon>Pezizomycotina</taxon>
        <taxon>Sordariomycetes</taxon>
        <taxon>Sordariomycetidae</taxon>
        <taxon>Sordariales</taxon>
        <taxon>Sordariaceae</taxon>
        <taxon>Neurospora</taxon>
    </lineage>
</organism>
<sequence length="54" mass="5942">MVILFGKEAEAEMFSPRNDLLLHKDVEKALDLGIIAIVPDLAEATQLSPTNYSL</sequence>
<evidence type="ECO:0000313" key="3">
    <source>
        <dbReference type="Proteomes" id="UP001451303"/>
    </source>
</evidence>